<dbReference type="Proteomes" id="UP000316416">
    <property type="component" value="Chromosome"/>
</dbReference>
<organism evidence="1 2">
    <name type="scientific">Shewanella eurypsychrophilus</name>
    <dbReference type="NCBI Taxonomy" id="2593656"/>
    <lineage>
        <taxon>Bacteria</taxon>
        <taxon>Pseudomonadati</taxon>
        <taxon>Pseudomonadota</taxon>
        <taxon>Gammaproteobacteria</taxon>
        <taxon>Alteromonadales</taxon>
        <taxon>Shewanellaceae</taxon>
        <taxon>Shewanella</taxon>
    </lineage>
</organism>
<accession>A0ABX6VBW8</accession>
<evidence type="ECO:0000313" key="2">
    <source>
        <dbReference type="Proteomes" id="UP000316416"/>
    </source>
</evidence>
<dbReference type="RefSeq" id="WP_142871514.1">
    <property type="nucleotide sequence ID" value="NZ_CP045503.2"/>
</dbReference>
<protein>
    <submittedName>
        <fullName evidence="1">Uncharacterized protein</fullName>
    </submittedName>
</protein>
<dbReference type="EMBL" id="CP045503">
    <property type="protein sequence ID" value="QPG59396.1"/>
    <property type="molecule type" value="Genomic_DNA"/>
</dbReference>
<keyword evidence="2" id="KW-1185">Reference proteome</keyword>
<name>A0ABX6VBW8_9GAMM</name>
<evidence type="ECO:0000313" key="1">
    <source>
        <dbReference type="EMBL" id="QPG59396.1"/>
    </source>
</evidence>
<proteinExistence type="predicted"/>
<sequence length="66" mass="7456">MSFFKNSIDNVKKSIIKKKVKDAVNDKLSLEGKHDEKIDDISNKLIDKVGVDNILKAKKIIDTIKS</sequence>
<reference evidence="1" key="1">
    <citation type="submission" date="2021-07" db="EMBL/GenBank/DDBJ databases">
        <title>Shewanella sp. YLB-07 whole genome sequence.</title>
        <authorList>
            <person name="Yu L."/>
        </authorList>
    </citation>
    <scope>NUCLEOTIDE SEQUENCE</scope>
    <source>
        <strain evidence="1">YLB-08</strain>
    </source>
</reference>
<gene>
    <name evidence="1" type="ORF">FM038_019915</name>
</gene>